<comment type="caution">
    <text evidence="2">The sequence shown here is derived from an EMBL/GenBank/DDBJ whole genome shotgun (WGS) entry which is preliminary data.</text>
</comment>
<accession>W4LW28</accession>
<dbReference type="HOGENOM" id="CLU_851756_0_0_7"/>
<proteinExistence type="predicted"/>
<feature type="transmembrane region" description="Helical" evidence="1">
    <location>
        <begin position="44"/>
        <end position="69"/>
    </location>
</feature>
<keyword evidence="1" id="KW-1133">Transmembrane helix</keyword>
<sequence>MFKPWPSMSRWISRLIMGVGFAWIAILIVQEASTIREQFLVIDWFWLASAFVTGAIYLLLSAIAFGILLRLNEQRQFGLIYVARLIFAGQILRHLPGRLWGVVYLLNETRQEVSSAGMLRANVVFMALTLVLHMLVSLTLSLAFYAGLFKALLCALLIFLGIVLALRRDGIGTCLSFVARWLPTQWLPDKLSESVENLQETRPMAWAEASKIVLILMTMGGVHLLNWHTLVWSFPELAHINVWALCAVYSIAWISGYLSIITPSGLGVREAVFMMLGSNVMELSSLAFLSVFIRLWLITLELILFLLFFFQKPKPEPSSALDYIIG</sequence>
<reference evidence="2 3" key="1">
    <citation type="journal article" date="2014" name="Nature">
        <title>An environmental bacterial taxon with a large and distinct metabolic repertoire.</title>
        <authorList>
            <person name="Wilson M.C."/>
            <person name="Mori T."/>
            <person name="Ruckert C."/>
            <person name="Uria A.R."/>
            <person name="Helf M.J."/>
            <person name="Takada K."/>
            <person name="Gernert C."/>
            <person name="Steffens U.A."/>
            <person name="Heycke N."/>
            <person name="Schmitt S."/>
            <person name="Rinke C."/>
            <person name="Helfrich E.J."/>
            <person name="Brachmann A.O."/>
            <person name="Gurgui C."/>
            <person name="Wakimoto T."/>
            <person name="Kracht M."/>
            <person name="Crusemann M."/>
            <person name="Hentschel U."/>
            <person name="Abe I."/>
            <person name="Matsunaga S."/>
            <person name="Kalinowski J."/>
            <person name="Takeyama H."/>
            <person name="Piel J."/>
        </authorList>
    </citation>
    <scope>NUCLEOTIDE SEQUENCE [LARGE SCALE GENOMIC DNA]</scope>
    <source>
        <strain evidence="3">TSY1</strain>
    </source>
</reference>
<name>W4LW28_ENTF1</name>
<gene>
    <name evidence="2" type="ORF">ETSY1_05290</name>
</gene>
<dbReference type="Proteomes" id="UP000019141">
    <property type="component" value="Unassembled WGS sequence"/>
</dbReference>
<evidence type="ECO:0008006" key="4">
    <source>
        <dbReference type="Google" id="ProtNLM"/>
    </source>
</evidence>
<feature type="transmembrane region" description="Helical" evidence="1">
    <location>
        <begin position="240"/>
        <end position="262"/>
    </location>
</feature>
<feature type="transmembrane region" description="Helical" evidence="1">
    <location>
        <begin position="119"/>
        <end position="136"/>
    </location>
</feature>
<evidence type="ECO:0000256" key="1">
    <source>
        <dbReference type="SAM" id="Phobius"/>
    </source>
</evidence>
<dbReference type="EMBL" id="AZHW01000185">
    <property type="protein sequence ID" value="ETX01966.1"/>
    <property type="molecule type" value="Genomic_DNA"/>
</dbReference>
<feature type="transmembrane region" description="Helical" evidence="1">
    <location>
        <begin position="212"/>
        <end position="234"/>
    </location>
</feature>
<keyword evidence="3" id="KW-1185">Reference proteome</keyword>
<keyword evidence="1" id="KW-0472">Membrane</keyword>
<dbReference type="AlphaFoldDB" id="W4LW28"/>
<evidence type="ECO:0000313" key="2">
    <source>
        <dbReference type="EMBL" id="ETX01966.1"/>
    </source>
</evidence>
<organism evidence="2 3">
    <name type="scientific">Entotheonella factor</name>
    <dbReference type="NCBI Taxonomy" id="1429438"/>
    <lineage>
        <taxon>Bacteria</taxon>
        <taxon>Pseudomonadati</taxon>
        <taxon>Nitrospinota/Tectimicrobiota group</taxon>
        <taxon>Candidatus Tectimicrobiota</taxon>
        <taxon>Candidatus Entotheonellia</taxon>
        <taxon>Candidatus Entotheonellales</taxon>
        <taxon>Candidatus Entotheonellaceae</taxon>
        <taxon>Candidatus Entotheonella</taxon>
    </lineage>
</organism>
<evidence type="ECO:0000313" key="3">
    <source>
        <dbReference type="Proteomes" id="UP000019141"/>
    </source>
</evidence>
<feature type="transmembrane region" description="Helical" evidence="1">
    <location>
        <begin position="142"/>
        <end position="166"/>
    </location>
</feature>
<keyword evidence="1" id="KW-0812">Transmembrane</keyword>
<feature type="transmembrane region" description="Helical" evidence="1">
    <location>
        <begin position="283"/>
        <end position="310"/>
    </location>
</feature>
<protein>
    <recommendedName>
        <fullName evidence="4">Lysylphosphatidylglycerol synthetase</fullName>
    </recommendedName>
</protein>